<keyword evidence="3" id="KW-1185">Reference proteome</keyword>
<sequence length="282" mass="31099">MPSSFDIRLVPDVAFEIRVGSADSSNAVHVRPVRFSPGSSTTTSATSAQVYTRLYETLVKKWSVRARSIAASSPRAKFAQCLPTIETEHSPTRKRCQMEDTVEADSTASENSLVKKMRLGDEDENVNPIKEEKEEIVVDGPESQPRAELQERPCSAPPSLPFHMTRSSLRTRLGISGDSESSSRRFISPLAKSGNPVPGPAASPLVLCRRIIASRCPSAKSTRHQPVVDISRHCTCIRPCRSGALLGVLESFELVLETRAQGWRLLALEVDKIELHKRRTVK</sequence>
<name>A0A238FNZ3_9BASI</name>
<evidence type="ECO:0000313" key="3">
    <source>
        <dbReference type="Proteomes" id="UP000198372"/>
    </source>
</evidence>
<proteinExistence type="predicted"/>
<feature type="region of interest" description="Disordered" evidence="1">
    <location>
        <begin position="90"/>
        <end position="110"/>
    </location>
</feature>
<feature type="region of interest" description="Disordered" evidence="1">
    <location>
        <begin position="138"/>
        <end position="197"/>
    </location>
</feature>
<evidence type="ECO:0000313" key="2">
    <source>
        <dbReference type="EMBL" id="SCV73723.1"/>
    </source>
</evidence>
<protein>
    <submittedName>
        <fullName evidence="2">BQ2448_6153 protein</fullName>
    </submittedName>
</protein>
<reference evidence="3" key="1">
    <citation type="submission" date="2016-09" db="EMBL/GenBank/DDBJ databases">
        <authorList>
            <person name="Jeantristanb JTB J.-T."/>
            <person name="Ricardo R."/>
        </authorList>
    </citation>
    <scope>NUCLEOTIDE SEQUENCE [LARGE SCALE GENOMIC DNA]</scope>
</reference>
<dbReference type="Proteomes" id="UP000198372">
    <property type="component" value="Unassembled WGS sequence"/>
</dbReference>
<gene>
    <name evidence="2" type="ORF">BQ2448_6153</name>
</gene>
<accession>A0A238FNZ3</accession>
<dbReference type="OrthoDB" id="10352669at2759"/>
<dbReference type="EMBL" id="FMSP01000019">
    <property type="protein sequence ID" value="SCV73723.1"/>
    <property type="molecule type" value="Genomic_DNA"/>
</dbReference>
<evidence type="ECO:0000256" key="1">
    <source>
        <dbReference type="SAM" id="MobiDB-lite"/>
    </source>
</evidence>
<dbReference type="AlphaFoldDB" id="A0A238FNZ3"/>
<organism evidence="2 3">
    <name type="scientific">Microbotryum intermedium</name>
    <dbReference type="NCBI Taxonomy" id="269621"/>
    <lineage>
        <taxon>Eukaryota</taxon>
        <taxon>Fungi</taxon>
        <taxon>Dikarya</taxon>
        <taxon>Basidiomycota</taxon>
        <taxon>Pucciniomycotina</taxon>
        <taxon>Microbotryomycetes</taxon>
        <taxon>Microbotryales</taxon>
        <taxon>Microbotryaceae</taxon>
        <taxon>Microbotryum</taxon>
    </lineage>
</organism>